<feature type="transmembrane region" description="Helical" evidence="1">
    <location>
        <begin position="384"/>
        <end position="406"/>
    </location>
</feature>
<accession>A0A1H4L4Z5</accession>
<name>A0A1H4L4Z5_TSUTY</name>
<evidence type="ECO:0000313" key="3">
    <source>
        <dbReference type="EMBL" id="SEB65546.1"/>
    </source>
</evidence>
<feature type="transmembrane region" description="Helical" evidence="1">
    <location>
        <begin position="353"/>
        <end position="372"/>
    </location>
</feature>
<keyword evidence="1" id="KW-1133">Transmembrane helix</keyword>
<proteinExistence type="predicted"/>
<feature type="transmembrane region" description="Helical" evidence="1">
    <location>
        <begin position="163"/>
        <end position="181"/>
    </location>
</feature>
<dbReference type="Pfam" id="PF08817">
    <property type="entry name" value="YukD"/>
    <property type="match status" value="1"/>
</dbReference>
<gene>
    <name evidence="3" type="ORF">SAMN04489793_0452</name>
</gene>
<feature type="transmembrane region" description="Helical" evidence="1">
    <location>
        <begin position="306"/>
        <end position="328"/>
    </location>
</feature>
<organism evidence="3 4">
    <name type="scientific">Tsukamurella tyrosinosolvens</name>
    <dbReference type="NCBI Taxonomy" id="57704"/>
    <lineage>
        <taxon>Bacteria</taxon>
        <taxon>Bacillati</taxon>
        <taxon>Actinomycetota</taxon>
        <taxon>Actinomycetes</taxon>
        <taxon>Mycobacteriales</taxon>
        <taxon>Tsukamurellaceae</taxon>
        <taxon>Tsukamurella</taxon>
    </lineage>
</organism>
<dbReference type="InterPro" id="IPR044049">
    <property type="entry name" value="EccD_transm"/>
</dbReference>
<dbReference type="InterPro" id="IPR024962">
    <property type="entry name" value="YukD-like"/>
</dbReference>
<feature type="transmembrane region" description="Helical" evidence="1">
    <location>
        <begin position="237"/>
        <end position="255"/>
    </location>
</feature>
<keyword evidence="1" id="KW-0812">Transmembrane</keyword>
<reference evidence="4" key="1">
    <citation type="submission" date="2016-10" db="EMBL/GenBank/DDBJ databases">
        <authorList>
            <person name="Varghese N."/>
            <person name="Submissions S."/>
        </authorList>
    </citation>
    <scope>NUCLEOTIDE SEQUENCE [LARGE SCALE GENOMIC DNA]</scope>
    <source>
        <strain evidence="4">DSM 44234</strain>
    </source>
</reference>
<dbReference type="STRING" id="57704.SAMN04489793_0452"/>
<evidence type="ECO:0000256" key="1">
    <source>
        <dbReference type="SAM" id="Phobius"/>
    </source>
</evidence>
<feature type="transmembrane region" description="Helical" evidence="1">
    <location>
        <begin position="114"/>
        <end position="131"/>
    </location>
</feature>
<evidence type="ECO:0000259" key="2">
    <source>
        <dbReference type="Pfam" id="PF19053"/>
    </source>
</evidence>
<sequence length="452" mass="46521">MAEFVRVTVVGPEDNAADVTAPLGRPVAEVVDQVAAVLGLDPSDETGWQFASVAAGPLAAHGKLSDYGVVDGDLLYIVPAASEVAAPEIFSAIDVVADYVEDDRRMWTGNARHSVVVGYAGMLVVVAAVAFAVTGGLVAGACAAAMGAFILATYAAPEPARHLVWITPICFAAASAAVFHASPWPQVVLATVGGGLCGIAITTFVLSPARWAIVASSSIAGGTAIAAVIAIRLGVNATALAAWISPVLVIGLACAGRLSVAWSGLGGVVARTEEESPAASYEAGRERPGRPEIVRRAVIATDLLDGIVWACCASAVGAVLVLAITGVWEQAAFGAYIGLAFLLRSRSFSEVRHVAPIIGVAVTSAFIVPVALIDQRIGESAPFITAAATMVIALLLGVIILFLGYFELPTVTGARLAQLWNIVDALVLLGLIPMLFWAQGIYQYILGTDLGR</sequence>
<dbReference type="EMBL" id="FNSA01000003">
    <property type="protein sequence ID" value="SEB65546.1"/>
    <property type="molecule type" value="Genomic_DNA"/>
</dbReference>
<evidence type="ECO:0000313" key="4">
    <source>
        <dbReference type="Proteomes" id="UP000182241"/>
    </source>
</evidence>
<dbReference type="Gene3D" id="3.10.20.90">
    <property type="entry name" value="Phosphatidylinositol 3-kinase Catalytic Subunit, Chain A, domain 1"/>
    <property type="match status" value="1"/>
</dbReference>
<feature type="domain" description="EccD-like transmembrane" evidence="2">
    <location>
        <begin position="119"/>
        <end position="447"/>
    </location>
</feature>
<dbReference type="Pfam" id="PF19053">
    <property type="entry name" value="EccD"/>
    <property type="match status" value="1"/>
</dbReference>
<keyword evidence="4" id="KW-1185">Reference proteome</keyword>
<feature type="transmembrane region" description="Helical" evidence="1">
    <location>
        <begin position="187"/>
        <end position="206"/>
    </location>
</feature>
<keyword evidence="1" id="KW-0472">Membrane</keyword>
<feature type="transmembrane region" description="Helical" evidence="1">
    <location>
        <begin position="137"/>
        <end position="156"/>
    </location>
</feature>
<dbReference type="RefSeq" id="WP_068740518.1">
    <property type="nucleotide sequence ID" value="NZ_CBDRGN010000005.1"/>
</dbReference>
<dbReference type="Proteomes" id="UP000182241">
    <property type="component" value="Unassembled WGS sequence"/>
</dbReference>
<protein>
    <submittedName>
        <fullName evidence="3">Type VII secretion integral membrane protein EccD</fullName>
    </submittedName>
</protein>
<feature type="transmembrane region" description="Helical" evidence="1">
    <location>
        <begin position="418"/>
        <end position="438"/>
    </location>
</feature>
<dbReference type="AlphaFoldDB" id="A0A1H4L4Z5"/>
<feature type="transmembrane region" description="Helical" evidence="1">
    <location>
        <begin position="211"/>
        <end position="231"/>
    </location>
</feature>